<evidence type="ECO:0008006" key="5">
    <source>
        <dbReference type="Google" id="ProtNLM"/>
    </source>
</evidence>
<reference evidence="4" key="1">
    <citation type="journal article" date="2017" name="Proc. Natl. Acad. Sci. U.S.A.">
        <title>Simulation of Deepwater Horizon oil plume reveals substrate specialization within a complex community of hydrocarbon-degraders.</title>
        <authorList>
            <person name="Hu P."/>
            <person name="Dubinsky E.A."/>
            <person name="Probst A.J."/>
            <person name="Wang J."/>
            <person name="Sieber C.M.K."/>
            <person name="Tom L.M."/>
            <person name="Gardinali P."/>
            <person name="Banfield J.F."/>
            <person name="Atlas R.M."/>
            <person name="Andersen G.L."/>
        </authorList>
    </citation>
    <scope>NUCLEOTIDE SEQUENCE [LARGE SCALE GENOMIC DNA]</scope>
</reference>
<feature type="signal peptide" evidence="2">
    <location>
        <begin position="1"/>
        <end position="20"/>
    </location>
</feature>
<evidence type="ECO:0000256" key="2">
    <source>
        <dbReference type="SAM" id="SignalP"/>
    </source>
</evidence>
<feature type="compositionally biased region" description="Polar residues" evidence="1">
    <location>
        <begin position="58"/>
        <end position="70"/>
    </location>
</feature>
<dbReference type="Proteomes" id="UP000196531">
    <property type="component" value="Unassembled WGS sequence"/>
</dbReference>
<keyword evidence="2" id="KW-0732">Signal</keyword>
<feature type="chain" id="PRO_5013277662" description="Lipoprotein" evidence="2">
    <location>
        <begin position="21"/>
        <end position="70"/>
    </location>
</feature>
<protein>
    <recommendedName>
        <fullName evidence="5">Lipoprotein</fullName>
    </recommendedName>
</protein>
<name>A0A1Y5FBN0_9BACT</name>
<proteinExistence type="predicted"/>
<dbReference type="AlphaFoldDB" id="A0A1Y5FBN0"/>
<sequence length="70" mass="8067">MKKLLMMLICFTGLSGPAFGMCSTDHDSTAQTYHEDVEMQSLETKEKIKKKQEMRMVSKTSNLIEQHNEK</sequence>
<comment type="caution">
    <text evidence="3">The sequence shown here is derived from an EMBL/GenBank/DDBJ whole genome shotgun (WGS) entry which is preliminary data.</text>
</comment>
<organism evidence="3 4">
    <name type="scientific">Halobacteriovorax marinus</name>
    <dbReference type="NCBI Taxonomy" id="97084"/>
    <lineage>
        <taxon>Bacteria</taxon>
        <taxon>Pseudomonadati</taxon>
        <taxon>Bdellovibrionota</taxon>
        <taxon>Bacteriovoracia</taxon>
        <taxon>Bacteriovoracales</taxon>
        <taxon>Halobacteriovoraceae</taxon>
        <taxon>Halobacteriovorax</taxon>
    </lineage>
</organism>
<feature type="region of interest" description="Disordered" evidence="1">
    <location>
        <begin position="46"/>
        <end position="70"/>
    </location>
</feature>
<accession>A0A1Y5FBN0</accession>
<feature type="compositionally biased region" description="Basic and acidic residues" evidence="1">
    <location>
        <begin position="46"/>
        <end position="56"/>
    </location>
</feature>
<evidence type="ECO:0000313" key="4">
    <source>
        <dbReference type="Proteomes" id="UP000196531"/>
    </source>
</evidence>
<evidence type="ECO:0000256" key="1">
    <source>
        <dbReference type="SAM" id="MobiDB-lite"/>
    </source>
</evidence>
<dbReference type="EMBL" id="MAAO01000002">
    <property type="protein sequence ID" value="OUR99518.1"/>
    <property type="molecule type" value="Genomic_DNA"/>
</dbReference>
<evidence type="ECO:0000313" key="3">
    <source>
        <dbReference type="EMBL" id="OUR99518.1"/>
    </source>
</evidence>
<gene>
    <name evidence="3" type="ORF">A9Q84_00425</name>
</gene>